<evidence type="ECO:0000256" key="6">
    <source>
        <dbReference type="ARBA" id="ARBA00040086"/>
    </source>
</evidence>
<dbReference type="SMART" id="SM01070">
    <property type="entry name" value="CDC37_M"/>
    <property type="match status" value="1"/>
</dbReference>
<evidence type="ECO:0000259" key="7">
    <source>
        <dbReference type="SMART" id="SM01070"/>
    </source>
</evidence>
<reference evidence="8 9" key="1">
    <citation type="submission" date="2021-06" db="EMBL/GenBank/DDBJ databases">
        <authorList>
            <person name="Palmer J.M."/>
        </authorList>
    </citation>
    <scope>NUCLEOTIDE SEQUENCE [LARGE SCALE GENOMIC DNA]</scope>
    <source>
        <strain evidence="8 9">CL_MEX2019</strain>
        <tissue evidence="8">Muscle</tissue>
    </source>
</reference>
<evidence type="ECO:0000256" key="2">
    <source>
        <dbReference type="ARBA" id="ARBA00006222"/>
    </source>
</evidence>
<dbReference type="InterPro" id="IPR013874">
    <property type="entry name" value="Cdc37_Hsp90-bd"/>
</dbReference>
<name>A0ABU7EYZ7_9TELE</name>
<evidence type="ECO:0000256" key="5">
    <source>
        <dbReference type="ARBA" id="ARBA00037145"/>
    </source>
</evidence>
<organism evidence="8 9">
    <name type="scientific">Characodon lateralis</name>
    <dbReference type="NCBI Taxonomy" id="208331"/>
    <lineage>
        <taxon>Eukaryota</taxon>
        <taxon>Metazoa</taxon>
        <taxon>Chordata</taxon>
        <taxon>Craniata</taxon>
        <taxon>Vertebrata</taxon>
        <taxon>Euteleostomi</taxon>
        <taxon>Actinopterygii</taxon>
        <taxon>Neopterygii</taxon>
        <taxon>Teleostei</taxon>
        <taxon>Neoteleostei</taxon>
        <taxon>Acanthomorphata</taxon>
        <taxon>Ovalentaria</taxon>
        <taxon>Atherinomorphae</taxon>
        <taxon>Cyprinodontiformes</taxon>
        <taxon>Goodeidae</taxon>
        <taxon>Characodon</taxon>
    </lineage>
</organism>
<dbReference type="PANTHER" id="PTHR12800">
    <property type="entry name" value="CDC37-RELATED"/>
    <property type="match status" value="1"/>
</dbReference>
<accession>A0ABU7EYZ7</accession>
<evidence type="ECO:0000256" key="1">
    <source>
        <dbReference type="ARBA" id="ARBA00004496"/>
    </source>
</evidence>
<feature type="domain" description="Cdc37 Hsp90 binding" evidence="7">
    <location>
        <begin position="1"/>
        <end position="90"/>
    </location>
</feature>
<dbReference type="PANTHER" id="PTHR12800:SF2">
    <property type="entry name" value="HSP90 CO-CHAPERONE CDC37-LIKE 1"/>
    <property type="match status" value="1"/>
</dbReference>
<comment type="subcellular location">
    <subcellularLocation>
        <location evidence="1">Cytoplasm</location>
    </subcellularLocation>
</comment>
<dbReference type="InterPro" id="IPR038189">
    <property type="entry name" value="Cdc37_Hsp90-bd_sf"/>
</dbReference>
<keyword evidence="9" id="KW-1185">Reference proteome</keyword>
<protein>
    <recommendedName>
        <fullName evidence="6">Hsp90 co-chaperone Cdc37-like 1</fullName>
    </recommendedName>
</protein>
<dbReference type="EMBL" id="JAHUTJ010072638">
    <property type="protein sequence ID" value="MED6292392.1"/>
    <property type="molecule type" value="Genomic_DNA"/>
</dbReference>
<evidence type="ECO:0000256" key="3">
    <source>
        <dbReference type="ARBA" id="ARBA00022490"/>
    </source>
</evidence>
<sequence>MLTFCFVLQKEALLDQVAHQAVVMQFILEMASNSQQDPRGCFRQFFHKAKEGQDVYLEVFSAELEVFKQRVKEYAAKCRNDALNVEQQNDGRSYRPNTKGTTDFTSQVSAAVFSLVSLNLVISCSYPVELINVTKKQLLMGWWPRILKTSPLEAAPHLLPGESSPPFSN</sequence>
<proteinExistence type="inferred from homology"/>
<comment type="function">
    <text evidence="5">Co-chaperone that binds to numerous proteins and promotes their interaction with Hsp70 and Hsp90.</text>
</comment>
<dbReference type="Proteomes" id="UP001352852">
    <property type="component" value="Unassembled WGS sequence"/>
</dbReference>
<dbReference type="Gene3D" id="1.20.58.610">
    <property type="entry name" value="Cdc37, Hsp90 binding domain"/>
    <property type="match status" value="1"/>
</dbReference>
<dbReference type="SUPFAM" id="SSF101391">
    <property type="entry name" value="Hsp90 co-chaperone CDC37"/>
    <property type="match status" value="1"/>
</dbReference>
<dbReference type="InterPro" id="IPR004918">
    <property type="entry name" value="Cdc37"/>
</dbReference>
<evidence type="ECO:0000313" key="9">
    <source>
        <dbReference type="Proteomes" id="UP001352852"/>
    </source>
</evidence>
<evidence type="ECO:0000256" key="4">
    <source>
        <dbReference type="ARBA" id="ARBA00023186"/>
    </source>
</evidence>
<evidence type="ECO:0000313" key="8">
    <source>
        <dbReference type="EMBL" id="MED6292392.1"/>
    </source>
</evidence>
<gene>
    <name evidence="8" type="ORF">CHARACLAT_033386</name>
</gene>
<keyword evidence="3" id="KW-0963">Cytoplasm</keyword>
<comment type="similarity">
    <text evidence="2">Belongs to the CDC37 family.</text>
</comment>
<keyword evidence="4" id="KW-0143">Chaperone</keyword>
<comment type="caution">
    <text evidence="8">The sequence shown here is derived from an EMBL/GenBank/DDBJ whole genome shotgun (WGS) entry which is preliminary data.</text>
</comment>